<keyword evidence="2" id="KW-0808">Transferase</keyword>
<dbReference type="STRING" id="1168035.SAMN05444280_10552"/>
<protein>
    <submittedName>
        <fullName evidence="2">Predicted nucleotidyltransferase</fullName>
    </submittedName>
</protein>
<dbReference type="InterPro" id="IPR041633">
    <property type="entry name" value="Polbeta"/>
</dbReference>
<dbReference type="Gene3D" id="3.30.460.10">
    <property type="entry name" value="Beta Polymerase, domain 2"/>
    <property type="match status" value="1"/>
</dbReference>
<dbReference type="InterPro" id="IPR052930">
    <property type="entry name" value="TA_antitoxin_MntA"/>
</dbReference>
<dbReference type="InterPro" id="IPR043519">
    <property type="entry name" value="NT_sf"/>
</dbReference>
<dbReference type="PANTHER" id="PTHR43852:SF2">
    <property type="entry name" value="PROTEIN ADENYLYLTRANSFERASE MNTA"/>
    <property type="match status" value="1"/>
</dbReference>
<dbReference type="SUPFAM" id="SSF81301">
    <property type="entry name" value="Nucleotidyltransferase"/>
    <property type="match status" value="1"/>
</dbReference>
<dbReference type="CDD" id="cd05403">
    <property type="entry name" value="NT_KNTase_like"/>
    <property type="match status" value="1"/>
</dbReference>
<name>A0A1M6DH88_9BACT</name>
<dbReference type="PANTHER" id="PTHR43852">
    <property type="entry name" value="NUCLEOTIDYLTRANSFERASE"/>
    <property type="match status" value="1"/>
</dbReference>
<keyword evidence="3" id="KW-1185">Reference proteome</keyword>
<evidence type="ECO:0000313" key="3">
    <source>
        <dbReference type="Proteomes" id="UP000184050"/>
    </source>
</evidence>
<sequence length="137" mass="15971">MNKKQTERKITNFLKKAIPGLLGIYIFGSFAENRLTPDSDIDIAFLTWEKISTVEKWKIQEELASLLDIDIDLVDLKDASVVLRAEVVENGERIYTENEYECDNFEVTTYSMYADLNETRKDILNEYKEKFGRNSDK</sequence>
<accession>A0A1M6DH88</accession>
<reference evidence="2 3" key="1">
    <citation type="submission" date="2016-11" db="EMBL/GenBank/DDBJ databases">
        <authorList>
            <person name="Jaros S."/>
            <person name="Januszkiewicz K."/>
            <person name="Wedrychowicz H."/>
        </authorList>
    </citation>
    <scope>NUCLEOTIDE SEQUENCE [LARGE SCALE GENOMIC DNA]</scope>
    <source>
        <strain evidence="2 3">DSM 27063</strain>
    </source>
</reference>
<organism evidence="2 3">
    <name type="scientific">Tangfeifania diversioriginum</name>
    <dbReference type="NCBI Taxonomy" id="1168035"/>
    <lineage>
        <taxon>Bacteria</taxon>
        <taxon>Pseudomonadati</taxon>
        <taxon>Bacteroidota</taxon>
        <taxon>Bacteroidia</taxon>
        <taxon>Marinilabiliales</taxon>
        <taxon>Prolixibacteraceae</taxon>
        <taxon>Tangfeifania</taxon>
    </lineage>
</organism>
<proteinExistence type="predicted"/>
<dbReference type="GO" id="GO:0016740">
    <property type="term" value="F:transferase activity"/>
    <property type="evidence" value="ECO:0007669"/>
    <property type="project" value="UniProtKB-KW"/>
</dbReference>
<dbReference type="EMBL" id="FQZE01000005">
    <property type="protein sequence ID" value="SHI72542.1"/>
    <property type="molecule type" value="Genomic_DNA"/>
</dbReference>
<dbReference type="Proteomes" id="UP000184050">
    <property type="component" value="Unassembled WGS sequence"/>
</dbReference>
<dbReference type="AlphaFoldDB" id="A0A1M6DH88"/>
<gene>
    <name evidence="2" type="ORF">SAMN05444280_10552</name>
</gene>
<evidence type="ECO:0000259" key="1">
    <source>
        <dbReference type="Pfam" id="PF18765"/>
    </source>
</evidence>
<dbReference type="RefSeq" id="WP_175552460.1">
    <property type="nucleotide sequence ID" value="NZ_FQZE01000005.1"/>
</dbReference>
<dbReference type="Pfam" id="PF18765">
    <property type="entry name" value="Polbeta"/>
    <property type="match status" value="1"/>
</dbReference>
<dbReference type="NCBIfam" id="NF047752">
    <property type="entry name" value="MntA_antitoxin"/>
    <property type="match status" value="1"/>
</dbReference>
<feature type="domain" description="Polymerase beta nucleotidyltransferase" evidence="1">
    <location>
        <begin position="9"/>
        <end position="99"/>
    </location>
</feature>
<evidence type="ECO:0000313" key="2">
    <source>
        <dbReference type="EMBL" id="SHI72542.1"/>
    </source>
</evidence>